<dbReference type="OrthoDB" id="37730at2759"/>
<dbReference type="EMBL" id="MCFJ01000005">
    <property type="protein sequence ID" value="ORY66469.1"/>
    <property type="molecule type" value="Genomic_DNA"/>
</dbReference>
<dbReference type="CDD" id="cd19357">
    <property type="entry name" value="TenA_E_At3g16990-like"/>
    <property type="match status" value="1"/>
</dbReference>
<keyword evidence="2" id="KW-1185">Reference proteome</keyword>
<reference evidence="1 2" key="1">
    <citation type="submission" date="2016-07" db="EMBL/GenBank/DDBJ databases">
        <title>Pervasive Adenine N6-methylation of Active Genes in Fungi.</title>
        <authorList>
            <consortium name="DOE Joint Genome Institute"/>
            <person name="Mondo S.J."/>
            <person name="Dannebaum R.O."/>
            <person name="Kuo R.C."/>
            <person name="Labutti K."/>
            <person name="Haridas S."/>
            <person name="Kuo A."/>
            <person name="Salamov A."/>
            <person name="Ahrendt S.R."/>
            <person name="Lipzen A."/>
            <person name="Sullivan W."/>
            <person name="Andreopoulos W.B."/>
            <person name="Clum A."/>
            <person name="Lindquist E."/>
            <person name="Daum C."/>
            <person name="Ramamoorthy G.K."/>
            <person name="Gryganskyi A."/>
            <person name="Culley D."/>
            <person name="Magnuson J.K."/>
            <person name="James T.Y."/>
            <person name="O'Malley M.A."/>
            <person name="Stajich J.E."/>
            <person name="Spatafora J.W."/>
            <person name="Visel A."/>
            <person name="Grigoriev I.V."/>
        </authorList>
    </citation>
    <scope>NUCLEOTIDE SEQUENCE [LARGE SCALE GENOMIC DNA]</scope>
    <source>
        <strain evidence="1 2">CBS 129021</strain>
    </source>
</reference>
<dbReference type="PANTHER" id="PTHR41813">
    <property type="entry name" value="REGULATOR PAB1642, PUTATIVE (AFU_ORTHOLOGUE AFUA_3G11955)-RELATED"/>
    <property type="match status" value="1"/>
</dbReference>
<evidence type="ECO:0000313" key="1">
    <source>
        <dbReference type="EMBL" id="ORY66469.1"/>
    </source>
</evidence>
<dbReference type="AlphaFoldDB" id="A0A1Y2E4M4"/>
<dbReference type="InParanoid" id="A0A1Y2E4M4"/>
<protein>
    <recommendedName>
        <fullName evidence="3">Thiaminase-2/PQQC domain-containing protein</fullName>
    </recommendedName>
</protein>
<gene>
    <name evidence="1" type="ORF">BCR38DRAFT_340062</name>
</gene>
<evidence type="ECO:0000313" key="2">
    <source>
        <dbReference type="Proteomes" id="UP000193689"/>
    </source>
</evidence>
<evidence type="ECO:0008006" key="3">
    <source>
        <dbReference type="Google" id="ProtNLM"/>
    </source>
</evidence>
<dbReference type="Gene3D" id="1.20.910.10">
    <property type="entry name" value="Heme oxygenase-like"/>
    <property type="match status" value="1"/>
</dbReference>
<dbReference type="GeneID" id="63771959"/>
<dbReference type="PANTHER" id="PTHR41813:SF2">
    <property type="entry name" value="REGULATOR PAB1642, PUTATIVE (AFU_ORTHOLOGUE AFUA_3G11955)-RELATED"/>
    <property type="match status" value="1"/>
</dbReference>
<dbReference type="RefSeq" id="XP_040717433.1">
    <property type="nucleotide sequence ID" value="XM_040855747.1"/>
</dbReference>
<dbReference type="InterPro" id="IPR016084">
    <property type="entry name" value="Haem_Oase-like_multi-hlx"/>
</dbReference>
<dbReference type="STRING" id="1141098.A0A1Y2E4M4"/>
<dbReference type="Proteomes" id="UP000193689">
    <property type="component" value="Unassembled WGS sequence"/>
</dbReference>
<comment type="caution">
    <text evidence="1">The sequence shown here is derived from an EMBL/GenBank/DDBJ whole genome shotgun (WGS) entry which is preliminary data.</text>
</comment>
<dbReference type="InterPro" id="IPR053261">
    <property type="entry name" value="Polyketide-peptide_reg"/>
</dbReference>
<sequence length="264" mass="29797">MVSITHHLLHNAETAQLYRNATQSNYLRLAGQGKLPKDDLSKWLSQDRLYAQAYTRFIGGLISRLHLPMSSQRGTVDTLEWRVLAMLQGALEGIMTELQFFEKTAREYDLDLQACSACSSSQGATDFRPDDVTKRYIDLFDSFGGEAKKNAGAQHKSLIQGLVLLWATEKVYLDAWTYAKEQGGADAIANGDDDLDGGALRRHFIPNWTSDEFKRFVKEIQECVDACAAAYSAEDEVEKIAMEVWRDVLVLEESFWPSVKSRKE</sequence>
<dbReference type="SUPFAM" id="SSF48613">
    <property type="entry name" value="Heme oxygenase-like"/>
    <property type="match status" value="1"/>
</dbReference>
<organism evidence="1 2">
    <name type="scientific">Pseudomassariella vexata</name>
    <dbReference type="NCBI Taxonomy" id="1141098"/>
    <lineage>
        <taxon>Eukaryota</taxon>
        <taxon>Fungi</taxon>
        <taxon>Dikarya</taxon>
        <taxon>Ascomycota</taxon>
        <taxon>Pezizomycotina</taxon>
        <taxon>Sordariomycetes</taxon>
        <taxon>Xylariomycetidae</taxon>
        <taxon>Amphisphaeriales</taxon>
        <taxon>Pseudomassariaceae</taxon>
        <taxon>Pseudomassariella</taxon>
    </lineage>
</organism>
<name>A0A1Y2E4M4_9PEZI</name>
<proteinExistence type="predicted"/>
<accession>A0A1Y2E4M4</accession>